<proteinExistence type="predicted"/>
<keyword evidence="1" id="KW-0560">Oxidoreductase</keyword>
<dbReference type="PANTHER" id="PTHR43818:SF11">
    <property type="entry name" value="BCDNA.GH03377"/>
    <property type="match status" value="1"/>
</dbReference>
<gene>
    <name evidence="4" type="ordered locus">Sinac_1761</name>
</gene>
<dbReference type="OrthoDB" id="9815825at2"/>
<dbReference type="InterPro" id="IPR000683">
    <property type="entry name" value="Gfo/Idh/MocA-like_OxRdtase_N"/>
</dbReference>
<dbReference type="SUPFAM" id="SSF55347">
    <property type="entry name" value="Glyceraldehyde-3-phosphate dehydrogenase-like, C-terminal domain"/>
    <property type="match status" value="1"/>
</dbReference>
<dbReference type="STRING" id="886293.Sinac_1761"/>
<evidence type="ECO:0000313" key="5">
    <source>
        <dbReference type="Proteomes" id="UP000010798"/>
    </source>
</evidence>
<dbReference type="InterPro" id="IPR036291">
    <property type="entry name" value="NAD(P)-bd_dom_sf"/>
</dbReference>
<dbReference type="Pfam" id="PF22725">
    <property type="entry name" value="GFO_IDH_MocA_C3"/>
    <property type="match status" value="1"/>
</dbReference>
<feature type="domain" description="Gfo/Idh/MocA-like oxidoreductase N-terminal" evidence="2">
    <location>
        <begin position="11"/>
        <end position="129"/>
    </location>
</feature>
<dbReference type="RefSeq" id="WP_015245301.1">
    <property type="nucleotide sequence ID" value="NC_019892.1"/>
</dbReference>
<evidence type="ECO:0000259" key="3">
    <source>
        <dbReference type="Pfam" id="PF22725"/>
    </source>
</evidence>
<evidence type="ECO:0000313" key="4">
    <source>
        <dbReference type="EMBL" id="AGA26132.1"/>
    </source>
</evidence>
<feature type="domain" description="GFO/IDH/MocA-like oxidoreductase" evidence="3">
    <location>
        <begin position="140"/>
        <end position="275"/>
    </location>
</feature>
<organism evidence="4 5">
    <name type="scientific">Singulisphaera acidiphila (strain ATCC BAA-1392 / DSM 18658 / VKM B-2454 / MOB10)</name>
    <dbReference type="NCBI Taxonomy" id="886293"/>
    <lineage>
        <taxon>Bacteria</taxon>
        <taxon>Pseudomonadati</taxon>
        <taxon>Planctomycetota</taxon>
        <taxon>Planctomycetia</taxon>
        <taxon>Isosphaerales</taxon>
        <taxon>Isosphaeraceae</taxon>
        <taxon>Singulisphaera</taxon>
    </lineage>
</organism>
<dbReference type="Pfam" id="PF01408">
    <property type="entry name" value="GFO_IDH_MocA"/>
    <property type="match status" value="1"/>
</dbReference>
<dbReference type="HOGENOM" id="CLU_023194_17_0_0"/>
<dbReference type="PANTHER" id="PTHR43818">
    <property type="entry name" value="BCDNA.GH03377"/>
    <property type="match status" value="1"/>
</dbReference>
<evidence type="ECO:0000259" key="2">
    <source>
        <dbReference type="Pfam" id="PF01408"/>
    </source>
</evidence>
<dbReference type="SUPFAM" id="SSF51735">
    <property type="entry name" value="NAD(P)-binding Rossmann-fold domains"/>
    <property type="match status" value="1"/>
</dbReference>
<dbReference type="Gene3D" id="3.40.50.720">
    <property type="entry name" value="NAD(P)-binding Rossmann-like Domain"/>
    <property type="match status" value="1"/>
</dbReference>
<evidence type="ECO:0000256" key="1">
    <source>
        <dbReference type="ARBA" id="ARBA00023002"/>
    </source>
</evidence>
<dbReference type="GO" id="GO:0000166">
    <property type="term" value="F:nucleotide binding"/>
    <property type="evidence" value="ECO:0007669"/>
    <property type="project" value="InterPro"/>
</dbReference>
<accession>L0DA58</accession>
<dbReference type="KEGG" id="saci:Sinac_1761"/>
<reference evidence="4 5" key="1">
    <citation type="submission" date="2012-02" db="EMBL/GenBank/DDBJ databases">
        <title>Complete sequence of chromosome of Singulisphaera acidiphila DSM 18658.</title>
        <authorList>
            <consortium name="US DOE Joint Genome Institute (JGI-PGF)"/>
            <person name="Lucas S."/>
            <person name="Copeland A."/>
            <person name="Lapidus A."/>
            <person name="Glavina del Rio T."/>
            <person name="Dalin E."/>
            <person name="Tice H."/>
            <person name="Bruce D."/>
            <person name="Goodwin L."/>
            <person name="Pitluck S."/>
            <person name="Peters L."/>
            <person name="Ovchinnikova G."/>
            <person name="Chertkov O."/>
            <person name="Kyrpides N."/>
            <person name="Mavromatis K."/>
            <person name="Ivanova N."/>
            <person name="Brettin T."/>
            <person name="Detter J.C."/>
            <person name="Han C."/>
            <person name="Larimer F."/>
            <person name="Land M."/>
            <person name="Hauser L."/>
            <person name="Markowitz V."/>
            <person name="Cheng J.-F."/>
            <person name="Hugenholtz P."/>
            <person name="Woyke T."/>
            <person name="Wu D."/>
            <person name="Tindall B."/>
            <person name="Pomrenke H."/>
            <person name="Brambilla E."/>
            <person name="Klenk H.-P."/>
            <person name="Eisen J.A."/>
        </authorList>
    </citation>
    <scope>NUCLEOTIDE SEQUENCE [LARGE SCALE GENOMIC DNA]</scope>
    <source>
        <strain evidence="5">ATCC BAA-1392 / DSM 18658 / VKM B-2454 / MOB10</strain>
    </source>
</reference>
<protein>
    <submittedName>
        <fullName evidence="4">Putative dehydrogenase</fullName>
    </submittedName>
</protein>
<keyword evidence="5" id="KW-1185">Reference proteome</keyword>
<dbReference type="AlphaFoldDB" id="L0DA58"/>
<sequence>MSNASTTSKKVRVAIIGAGAVSDYHHVPAIRLDPRAELVAVCDADPNLLERRKGDWGITKVTTDPVALCADPEIDAVIIATPNFTHSPIALAAAAGKKHMMCEKPLGLNAGEVREMYLAARDAGVVHMTAFTYRFAPSMKYLRHLLKSGALGTPRHFRSQRFLDWPETSWGWRQYQDKAGAGDLYDMTIHRIDFALDLMGPLTQVCGAVARFAPRTTTPDGKSCPPSNVDDWSSLIGEFASGATGVWEGTTLAKGYGRDGFGHEWAEVNGSEGSAVYRLHEPNTILLGKTGEDLAPVPVPAEFLKPSGSPRDPAQGKPATVFRYDLVWEFISAIVEQRSAVPSYLDGLNAQIVADAVLESYQQRRWIDTVLADE</sequence>
<dbReference type="eggNOG" id="COG0673">
    <property type="taxonomic scope" value="Bacteria"/>
</dbReference>
<dbReference type="GO" id="GO:0016491">
    <property type="term" value="F:oxidoreductase activity"/>
    <property type="evidence" value="ECO:0007669"/>
    <property type="project" value="UniProtKB-KW"/>
</dbReference>
<dbReference type="EMBL" id="CP003364">
    <property type="protein sequence ID" value="AGA26132.1"/>
    <property type="molecule type" value="Genomic_DNA"/>
</dbReference>
<dbReference type="Proteomes" id="UP000010798">
    <property type="component" value="Chromosome"/>
</dbReference>
<dbReference type="Gene3D" id="3.30.360.10">
    <property type="entry name" value="Dihydrodipicolinate Reductase, domain 2"/>
    <property type="match status" value="1"/>
</dbReference>
<dbReference type="InterPro" id="IPR055170">
    <property type="entry name" value="GFO_IDH_MocA-like_dom"/>
</dbReference>
<dbReference type="InterPro" id="IPR050463">
    <property type="entry name" value="Gfo/Idh/MocA_oxidrdct_glycsds"/>
</dbReference>
<name>L0DA58_SINAD</name>